<gene>
    <name evidence="1" type="ORF">B456_006G062500</name>
</gene>
<evidence type="ECO:0000313" key="1">
    <source>
        <dbReference type="EMBL" id="KJB34362.1"/>
    </source>
</evidence>
<accession>A0A0D2NMI9</accession>
<organism evidence="1 2">
    <name type="scientific">Gossypium raimondii</name>
    <name type="common">Peruvian cotton</name>
    <name type="synonym">Gossypium klotzschianum subsp. raimondii</name>
    <dbReference type="NCBI Taxonomy" id="29730"/>
    <lineage>
        <taxon>Eukaryota</taxon>
        <taxon>Viridiplantae</taxon>
        <taxon>Streptophyta</taxon>
        <taxon>Embryophyta</taxon>
        <taxon>Tracheophyta</taxon>
        <taxon>Spermatophyta</taxon>
        <taxon>Magnoliopsida</taxon>
        <taxon>eudicotyledons</taxon>
        <taxon>Gunneridae</taxon>
        <taxon>Pentapetalae</taxon>
        <taxon>rosids</taxon>
        <taxon>malvids</taxon>
        <taxon>Malvales</taxon>
        <taxon>Malvaceae</taxon>
        <taxon>Malvoideae</taxon>
        <taxon>Gossypium</taxon>
    </lineage>
</organism>
<protein>
    <submittedName>
        <fullName evidence="1">Uncharacterized protein</fullName>
    </submittedName>
</protein>
<dbReference type="Proteomes" id="UP000032304">
    <property type="component" value="Chromosome 6"/>
</dbReference>
<proteinExistence type="predicted"/>
<dbReference type="EMBL" id="CM001745">
    <property type="protein sequence ID" value="KJB34362.1"/>
    <property type="molecule type" value="Genomic_DNA"/>
</dbReference>
<dbReference type="AlphaFoldDB" id="A0A0D2NMI9"/>
<evidence type="ECO:0000313" key="2">
    <source>
        <dbReference type="Proteomes" id="UP000032304"/>
    </source>
</evidence>
<keyword evidence="2" id="KW-1185">Reference proteome</keyword>
<name>A0A0D2NMI9_GOSRA</name>
<reference evidence="1 2" key="1">
    <citation type="journal article" date="2012" name="Nature">
        <title>Repeated polyploidization of Gossypium genomes and the evolution of spinnable cotton fibres.</title>
        <authorList>
            <person name="Paterson A.H."/>
            <person name="Wendel J.F."/>
            <person name="Gundlach H."/>
            <person name="Guo H."/>
            <person name="Jenkins J."/>
            <person name="Jin D."/>
            <person name="Llewellyn D."/>
            <person name="Showmaker K.C."/>
            <person name="Shu S."/>
            <person name="Udall J."/>
            <person name="Yoo M.J."/>
            <person name="Byers R."/>
            <person name="Chen W."/>
            <person name="Doron-Faigenboim A."/>
            <person name="Duke M.V."/>
            <person name="Gong L."/>
            <person name="Grimwood J."/>
            <person name="Grover C."/>
            <person name="Grupp K."/>
            <person name="Hu G."/>
            <person name="Lee T.H."/>
            <person name="Li J."/>
            <person name="Lin L."/>
            <person name="Liu T."/>
            <person name="Marler B.S."/>
            <person name="Page J.T."/>
            <person name="Roberts A.W."/>
            <person name="Romanel E."/>
            <person name="Sanders W.S."/>
            <person name="Szadkowski E."/>
            <person name="Tan X."/>
            <person name="Tang H."/>
            <person name="Xu C."/>
            <person name="Wang J."/>
            <person name="Wang Z."/>
            <person name="Zhang D."/>
            <person name="Zhang L."/>
            <person name="Ashrafi H."/>
            <person name="Bedon F."/>
            <person name="Bowers J.E."/>
            <person name="Brubaker C.L."/>
            <person name="Chee P.W."/>
            <person name="Das S."/>
            <person name="Gingle A.R."/>
            <person name="Haigler C.H."/>
            <person name="Harker D."/>
            <person name="Hoffmann L.V."/>
            <person name="Hovav R."/>
            <person name="Jones D.C."/>
            <person name="Lemke C."/>
            <person name="Mansoor S."/>
            <person name="ur Rahman M."/>
            <person name="Rainville L.N."/>
            <person name="Rambani A."/>
            <person name="Reddy U.K."/>
            <person name="Rong J.K."/>
            <person name="Saranga Y."/>
            <person name="Scheffler B.E."/>
            <person name="Scheffler J.A."/>
            <person name="Stelly D.M."/>
            <person name="Triplett B.A."/>
            <person name="Van Deynze A."/>
            <person name="Vaslin M.F."/>
            <person name="Waghmare V.N."/>
            <person name="Walford S.A."/>
            <person name="Wright R.J."/>
            <person name="Zaki E.A."/>
            <person name="Zhang T."/>
            <person name="Dennis E.S."/>
            <person name="Mayer K.F."/>
            <person name="Peterson D.G."/>
            <person name="Rokhsar D.S."/>
            <person name="Wang X."/>
            <person name="Schmutz J."/>
        </authorList>
    </citation>
    <scope>NUCLEOTIDE SEQUENCE [LARGE SCALE GENOMIC DNA]</scope>
</reference>
<dbReference type="Gramene" id="KJB34362">
    <property type="protein sequence ID" value="KJB34362"/>
    <property type="gene ID" value="B456_006G062500"/>
</dbReference>
<sequence length="62" mass="6798">MHLYFIPLLITIHQFLTPISNSLSGKAIAIKITSLTLINSYAIGKLKAKAQHGLSIITPRLL</sequence>